<dbReference type="InterPro" id="IPR027545">
    <property type="entry name" value="Kynurenine_monooxygenase"/>
</dbReference>
<evidence type="ECO:0000313" key="12">
    <source>
        <dbReference type="Proteomes" id="UP000199321"/>
    </source>
</evidence>
<dbReference type="GO" id="GO:0019805">
    <property type="term" value="P:quinolinate biosynthetic process"/>
    <property type="evidence" value="ECO:0007669"/>
    <property type="project" value="UniProtKB-UniRule"/>
</dbReference>
<comment type="cofactor">
    <cofactor evidence="1 9">
        <name>FAD</name>
        <dbReference type="ChEBI" id="CHEBI:57692"/>
    </cofactor>
</comment>
<dbReference type="PANTHER" id="PTHR46028">
    <property type="entry name" value="KYNURENINE 3-MONOOXYGENASE"/>
    <property type="match status" value="1"/>
</dbReference>
<dbReference type="STRING" id="227084.SAMN05421855_103177"/>
<comment type="catalytic activity">
    <reaction evidence="8 9">
        <text>L-kynurenine + NADPH + O2 + H(+) = 3-hydroxy-L-kynurenine + NADP(+) + H2O</text>
        <dbReference type="Rhea" id="RHEA:20545"/>
        <dbReference type="ChEBI" id="CHEBI:15377"/>
        <dbReference type="ChEBI" id="CHEBI:15378"/>
        <dbReference type="ChEBI" id="CHEBI:15379"/>
        <dbReference type="ChEBI" id="CHEBI:57783"/>
        <dbReference type="ChEBI" id="CHEBI:57959"/>
        <dbReference type="ChEBI" id="CHEBI:58125"/>
        <dbReference type="ChEBI" id="CHEBI:58349"/>
        <dbReference type="EC" id="1.14.13.9"/>
    </reaction>
</comment>
<sequence>MTKQEHILIVGAGLCGSLLTLRMAQRGYKVTLVEKRPDLRKTEQDAGRSINLALSNRGLQGLRLAGVEEEAKKLCIPMYGRMIHDKQGNTFLSKYSGRNNEYINSISRPGLNMLLLDAAEKMPNVTLVFNHGCKTVDLENASATFKNYETGAETSFSGDILLGTDGAGSAVRKSMFNHRKFLFSFSQQWLTHGYKELEIPATKEGGYRTDKGALHIWPRGEDMLIALPNLDGSFTVTLFLPYSNSDYCFDNLTTPEMVLEYFTKEFPDAVALMPNLAEEFFQNPTGPLGTIKCSPWNCYGKTLLLGDAAHAIVPFYGQGMNASFEDVVVFDAILDKHEGDWTKVFHEYEKNRIADTNAIADLAVDNFHEMKEHTASELFQQKRKLETAFEAEFPKEYYSKYSLVTFNEAISYDEAMKKGRAQDKAILNLIDDGTLKDTMTLREKLELVKKETKEILHDDAVVRNLK</sequence>
<name>A0A1G7GJC2_9FLAO</name>
<keyword evidence="12" id="KW-1185">Reference proteome</keyword>
<evidence type="ECO:0000256" key="8">
    <source>
        <dbReference type="ARBA" id="ARBA00047818"/>
    </source>
</evidence>
<reference evidence="11 12" key="1">
    <citation type="submission" date="2016-10" db="EMBL/GenBank/DDBJ databases">
        <authorList>
            <person name="de Groot N.N."/>
        </authorList>
    </citation>
    <scope>NUCLEOTIDE SEQUENCE [LARGE SCALE GENOMIC DNA]</scope>
    <source>
        <strain evidence="11 12">DSM 16195</strain>
    </source>
</reference>
<accession>A0A1G7GJC2</accession>
<comment type="pathway">
    <text evidence="9">Cofactor biosynthesis; NAD(+) biosynthesis; quinolinate from L-kynurenine: step 1/3.</text>
</comment>
<dbReference type="InterPro" id="IPR036188">
    <property type="entry name" value="FAD/NAD-bd_sf"/>
</dbReference>
<dbReference type="EMBL" id="FNBA01000003">
    <property type="protein sequence ID" value="SDE88268.1"/>
    <property type="molecule type" value="Genomic_DNA"/>
</dbReference>
<dbReference type="Gene3D" id="3.50.50.60">
    <property type="entry name" value="FAD/NAD(P)-binding domain"/>
    <property type="match status" value="1"/>
</dbReference>
<evidence type="ECO:0000256" key="5">
    <source>
        <dbReference type="ARBA" id="ARBA00022857"/>
    </source>
</evidence>
<evidence type="ECO:0000256" key="6">
    <source>
        <dbReference type="ARBA" id="ARBA00023002"/>
    </source>
</evidence>
<protein>
    <recommendedName>
        <fullName evidence="9">Kynurenine 3-monooxygenase</fullName>
        <ecNumber evidence="9">1.14.13.9</ecNumber>
    </recommendedName>
    <alternativeName>
        <fullName evidence="9">Kynurenine 3-hydroxylase</fullName>
    </alternativeName>
</protein>
<dbReference type="Proteomes" id="UP000199321">
    <property type="component" value="Unassembled WGS sequence"/>
</dbReference>
<keyword evidence="7 9" id="KW-0503">Monooxygenase</keyword>
<dbReference type="AlphaFoldDB" id="A0A1G7GJC2"/>
<dbReference type="HAMAP" id="MF_01971">
    <property type="entry name" value="Kynurenine_monooxygenase"/>
    <property type="match status" value="1"/>
</dbReference>
<dbReference type="EC" id="1.14.13.9" evidence="9"/>
<evidence type="ECO:0000259" key="10">
    <source>
        <dbReference type="Pfam" id="PF01494"/>
    </source>
</evidence>
<dbReference type="InterPro" id="IPR002938">
    <property type="entry name" value="FAD-bd"/>
</dbReference>
<keyword evidence="3 9" id="KW-0662">Pyridine nucleotide biosynthesis</keyword>
<evidence type="ECO:0000256" key="2">
    <source>
        <dbReference type="ARBA" id="ARBA00022630"/>
    </source>
</evidence>
<gene>
    <name evidence="9" type="primary">kmo</name>
    <name evidence="11" type="ORF">SAMN05421855_103177</name>
</gene>
<dbReference type="Pfam" id="PF01494">
    <property type="entry name" value="FAD_binding_3"/>
    <property type="match status" value="2"/>
</dbReference>
<dbReference type="GO" id="GO:0006569">
    <property type="term" value="P:L-tryptophan catabolic process"/>
    <property type="evidence" value="ECO:0007669"/>
    <property type="project" value="UniProtKB-UniRule"/>
</dbReference>
<keyword evidence="5 9" id="KW-0521">NADP</keyword>
<dbReference type="GO" id="GO:0004502">
    <property type="term" value="F:kynurenine 3-monooxygenase activity"/>
    <property type="evidence" value="ECO:0007669"/>
    <property type="project" value="UniProtKB-UniRule"/>
</dbReference>
<feature type="domain" description="FAD-binding" evidence="10">
    <location>
        <begin position="7"/>
        <end position="175"/>
    </location>
</feature>
<dbReference type="OrthoDB" id="9766816at2"/>
<dbReference type="GO" id="GO:0070189">
    <property type="term" value="P:kynurenine metabolic process"/>
    <property type="evidence" value="ECO:0007669"/>
    <property type="project" value="TreeGrafter"/>
</dbReference>
<organism evidence="11 12">
    <name type="scientific">Ulvibacter litoralis</name>
    <dbReference type="NCBI Taxonomy" id="227084"/>
    <lineage>
        <taxon>Bacteria</taxon>
        <taxon>Pseudomonadati</taxon>
        <taxon>Bacteroidota</taxon>
        <taxon>Flavobacteriia</taxon>
        <taxon>Flavobacteriales</taxon>
        <taxon>Flavobacteriaceae</taxon>
        <taxon>Ulvibacter</taxon>
    </lineage>
</organism>
<comment type="function">
    <text evidence="9">Catalyzes the hydroxylation of L-kynurenine (L-Kyn) to form 3-hydroxy-L-kynurenine (L-3OHKyn). Required for synthesis of quinolinic acid.</text>
</comment>
<keyword evidence="6 9" id="KW-0560">Oxidoreductase</keyword>
<keyword evidence="4 9" id="KW-0274">FAD</keyword>
<dbReference type="PANTHER" id="PTHR46028:SF2">
    <property type="entry name" value="KYNURENINE 3-MONOOXYGENASE"/>
    <property type="match status" value="1"/>
</dbReference>
<dbReference type="GO" id="GO:0071949">
    <property type="term" value="F:FAD binding"/>
    <property type="evidence" value="ECO:0007669"/>
    <property type="project" value="InterPro"/>
</dbReference>
<dbReference type="FunFam" id="3.50.50.60:FF:000185">
    <property type="entry name" value="Kynurenine 3-monooxygenase"/>
    <property type="match status" value="1"/>
</dbReference>
<evidence type="ECO:0000256" key="3">
    <source>
        <dbReference type="ARBA" id="ARBA00022642"/>
    </source>
</evidence>
<dbReference type="PRINTS" id="PR00420">
    <property type="entry name" value="RNGMNOXGNASE"/>
</dbReference>
<dbReference type="GO" id="GO:0009435">
    <property type="term" value="P:NAD+ biosynthetic process"/>
    <property type="evidence" value="ECO:0007669"/>
    <property type="project" value="UniProtKB-UniPathway"/>
</dbReference>
<dbReference type="GO" id="GO:0043420">
    <property type="term" value="P:anthranilate metabolic process"/>
    <property type="evidence" value="ECO:0007669"/>
    <property type="project" value="UniProtKB-UniRule"/>
</dbReference>
<feature type="domain" description="FAD-binding" evidence="10">
    <location>
        <begin position="299"/>
        <end position="331"/>
    </location>
</feature>
<comment type="similarity">
    <text evidence="9">Belongs to the aromatic-ring hydroxylase family. KMO subfamily.</text>
</comment>
<proteinExistence type="inferred from homology"/>
<dbReference type="UniPathway" id="UPA00253">
    <property type="reaction ID" value="UER00328"/>
</dbReference>
<keyword evidence="2 9" id="KW-0285">Flavoprotein</keyword>
<evidence type="ECO:0000256" key="7">
    <source>
        <dbReference type="ARBA" id="ARBA00023033"/>
    </source>
</evidence>
<evidence type="ECO:0000256" key="9">
    <source>
        <dbReference type="HAMAP-Rule" id="MF_01971"/>
    </source>
</evidence>
<evidence type="ECO:0000313" key="11">
    <source>
        <dbReference type="EMBL" id="SDE88268.1"/>
    </source>
</evidence>
<evidence type="ECO:0000256" key="1">
    <source>
        <dbReference type="ARBA" id="ARBA00001974"/>
    </source>
</evidence>
<evidence type="ECO:0000256" key="4">
    <source>
        <dbReference type="ARBA" id="ARBA00022827"/>
    </source>
</evidence>
<dbReference type="SUPFAM" id="SSF51905">
    <property type="entry name" value="FAD/NAD(P)-binding domain"/>
    <property type="match status" value="1"/>
</dbReference>